<feature type="domain" description="Response regulatory" evidence="20">
    <location>
        <begin position="1444"/>
        <end position="1564"/>
    </location>
</feature>
<dbReference type="eggNOG" id="COG2205">
    <property type="taxonomic scope" value="Bacteria"/>
</dbReference>
<dbReference type="InterPro" id="IPR003661">
    <property type="entry name" value="HisK_dim/P_dom"/>
</dbReference>
<dbReference type="eggNOG" id="COG2198">
    <property type="taxonomic scope" value="Bacteria"/>
</dbReference>
<reference evidence="23 24" key="1">
    <citation type="journal article" date="2013" name="Genome Biol.">
        <title>Genomic analysis reveals key aspects of prokaryotic symbiosis in the phototrophic consortium "Chlorochromatium aggregatum".</title>
        <authorList>
            <person name="Liu Z."/>
            <person name="Muller J."/>
            <person name="Li T."/>
            <person name="Alvey R.M."/>
            <person name="Vogl K."/>
            <person name="Frigaard N.U."/>
            <person name="Rockwell N.C."/>
            <person name="Boyd E.S."/>
            <person name="Tomsho L.P."/>
            <person name="Schuster S.C."/>
            <person name="Henke P."/>
            <person name="Rohde M."/>
            <person name="Overmann J."/>
            <person name="Bryant D.A."/>
        </authorList>
    </citation>
    <scope>NUCLEOTIDE SEQUENCE [LARGE SCALE GENOMIC DNA]</scope>
    <source>
        <strain evidence="23">CR</strain>
    </source>
</reference>
<dbReference type="Gene3D" id="3.30.450.40">
    <property type="match status" value="1"/>
</dbReference>
<evidence type="ECO:0000256" key="4">
    <source>
        <dbReference type="ARBA" id="ARBA00022475"/>
    </source>
</evidence>
<gene>
    <name evidence="23" type="ORF">Cenrod_1747</name>
</gene>
<dbReference type="InterPro" id="IPR000700">
    <property type="entry name" value="PAS-assoc_C"/>
</dbReference>
<protein>
    <recommendedName>
        <fullName evidence="17">Virulence sensor protein BvgS</fullName>
        <ecNumber evidence="3">2.7.13.3</ecNumber>
    </recommendedName>
</protein>
<dbReference type="PROSITE" id="PS50112">
    <property type="entry name" value="PAS"/>
    <property type="match status" value="4"/>
</dbReference>
<keyword evidence="7" id="KW-0812">Transmembrane</keyword>
<dbReference type="InterPro" id="IPR004358">
    <property type="entry name" value="Sig_transdc_His_kin-like_C"/>
</dbReference>
<dbReference type="SMART" id="SM00086">
    <property type="entry name" value="PAC"/>
    <property type="match status" value="6"/>
</dbReference>
<dbReference type="Gene3D" id="3.30.565.10">
    <property type="entry name" value="Histidine kinase-like ATPase, C-terminal domain"/>
    <property type="match status" value="1"/>
</dbReference>
<feature type="domain" description="PAS" evidence="21">
    <location>
        <begin position="630"/>
        <end position="675"/>
    </location>
</feature>
<feature type="domain" description="PAC" evidence="22">
    <location>
        <begin position="433"/>
        <end position="483"/>
    </location>
</feature>
<dbReference type="SUPFAM" id="SSF47226">
    <property type="entry name" value="Histidine-containing phosphotransfer domain, HPT domain"/>
    <property type="match status" value="1"/>
</dbReference>
<dbReference type="Gene3D" id="3.40.50.2300">
    <property type="match status" value="2"/>
</dbReference>
<dbReference type="PROSITE" id="PS50113">
    <property type="entry name" value="PAC"/>
    <property type="match status" value="3"/>
</dbReference>
<dbReference type="SUPFAM" id="SSF55785">
    <property type="entry name" value="PYP-like sensor domain (PAS domain)"/>
    <property type="match status" value="7"/>
</dbReference>
<evidence type="ECO:0000256" key="1">
    <source>
        <dbReference type="ARBA" id="ARBA00000085"/>
    </source>
</evidence>
<dbReference type="GO" id="GO:0000155">
    <property type="term" value="F:phosphorelay sensor kinase activity"/>
    <property type="evidence" value="ECO:0007669"/>
    <property type="project" value="InterPro"/>
</dbReference>
<comment type="subcellular location">
    <subcellularLocation>
        <location evidence="2">Cell membrane</location>
        <topology evidence="2">Multi-pass membrane protein</topology>
    </subcellularLocation>
</comment>
<dbReference type="Pfam" id="PF08447">
    <property type="entry name" value="PAS_3"/>
    <property type="match status" value="3"/>
</dbReference>
<dbReference type="InterPro" id="IPR036097">
    <property type="entry name" value="HisK_dim/P_sf"/>
</dbReference>
<dbReference type="InterPro" id="IPR000014">
    <property type="entry name" value="PAS"/>
</dbReference>
<dbReference type="Gene3D" id="3.30.450.20">
    <property type="entry name" value="PAS domain"/>
    <property type="match status" value="7"/>
</dbReference>
<dbReference type="InterPro" id="IPR029016">
    <property type="entry name" value="GAF-like_dom_sf"/>
</dbReference>
<keyword evidence="12" id="KW-1133">Transmembrane helix</keyword>
<evidence type="ECO:0000256" key="17">
    <source>
        <dbReference type="ARBA" id="ARBA00070152"/>
    </source>
</evidence>
<feature type="domain" description="Response regulatory" evidence="20">
    <location>
        <begin position="1293"/>
        <end position="1413"/>
    </location>
</feature>
<evidence type="ECO:0000313" key="24">
    <source>
        <dbReference type="Proteomes" id="UP000017184"/>
    </source>
</evidence>
<evidence type="ECO:0000259" key="20">
    <source>
        <dbReference type="PROSITE" id="PS50110"/>
    </source>
</evidence>
<dbReference type="PANTHER" id="PTHR45339">
    <property type="entry name" value="HYBRID SIGNAL TRANSDUCTION HISTIDINE KINASE J"/>
    <property type="match status" value="1"/>
</dbReference>
<accession>U5N8I0</accession>
<keyword evidence="15" id="KW-0472">Membrane</keyword>
<evidence type="ECO:0000256" key="7">
    <source>
        <dbReference type="ARBA" id="ARBA00022692"/>
    </source>
</evidence>
<feature type="domain" description="PAC" evidence="22">
    <location>
        <begin position="809"/>
        <end position="862"/>
    </location>
</feature>
<dbReference type="SUPFAM" id="SSF55874">
    <property type="entry name" value="ATPase domain of HSP90 chaperone/DNA topoisomerase II/histidine kinase"/>
    <property type="match status" value="1"/>
</dbReference>
<dbReference type="InterPro" id="IPR013655">
    <property type="entry name" value="PAS_fold_3"/>
</dbReference>
<evidence type="ECO:0000259" key="19">
    <source>
        <dbReference type="PROSITE" id="PS50109"/>
    </source>
</evidence>
<dbReference type="HOGENOM" id="CLU_241495_0_0_4"/>
<dbReference type="Pfam" id="PF00512">
    <property type="entry name" value="HisKA"/>
    <property type="match status" value="1"/>
</dbReference>
<keyword evidence="5 18" id="KW-0597">Phosphoprotein</keyword>
<dbReference type="CDD" id="cd00082">
    <property type="entry name" value="HisKA"/>
    <property type="match status" value="1"/>
</dbReference>
<keyword evidence="14" id="KW-0843">Virulence</keyword>
<dbReference type="CDD" id="cd16922">
    <property type="entry name" value="HATPase_EvgS-ArcB-TorS-like"/>
    <property type="match status" value="1"/>
</dbReference>
<evidence type="ECO:0000256" key="16">
    <source>
        <dbReference type="ARBA" id="ARBA00058004"/>
    </source>
</evidence>
<evidence type="ECO:0000259" key="21">
    <source>
        <dbReference type="PROSITE" id="PS50112"/>
    </source>
</evidence>
<dbReference type="EMBL" id="CP004885">
    <property type="protein sequence ID" value="AGX87831.1"/>
    <property type="molecule type" value="Genomic_DNA"/>
</dbReference>
<evidence type="ECO:0000256" key="6">
    <source>
        <dbReference type="ARBA" id="ARBA00022679"/>
    </source>
</evidence>
<keyword evidence="6" id="KW-0808">Transferase</keyword>
<dbReference type="Gene3D" id="1.10.287.130">
    <property type="match status" value="1"/>
</dbReference>
<dbReference type="STRING" id="946483.Cenrod_1747"/>
<dbReference type="PROSITE" id="PS50110">
    <property type="entry name" value="RESPONSE_REGULATORY"/>
    <property type="match status" value="2"/>
</dbReference>
<dbReference type="InterPro" id="IPR005467">
    <property type="entry name" value="His_kinase_dom"/>
</dbReference>
<evidence type="ECO:0000256" key="3">
    <source>
        <dbReference type="ARBA" id="ARBA00012438"/>
    </source>
</evidence>
<dbReference type="SMART" id="SM00388">
    <property type="entry name" value="HisKA"/>
    <property type="match status" value="1"/>
</dbReference>
<keyword evidence="8" id="KW-0732">Signal</keyword>
<dbReference type="eggNOG" id="COG0784">
    <property type="taxonomic scope" value="Bacteria"/>
</dbReference>
<evidence type="ECO:0000256" key="8">
    <source>
        <dbReference type="ARBA" id="ARBA00022729"/>
    </source>
</evidence>
<dbReference type="Pfam" id="PF13426">
    <property type="entry name" value="PAS_9"/>
    <property type="match status" value="3"/>
</dbReference>
<dbReference type="InterPro" id="IPR036890">
    <property type="entry name" value="HATPase_C_sf"/>
</dbReference>
<dbReference type="Pfam" id="PF01590">
    <property type="entry name" value="GAF"/>
    <property type="match status" value="1"/>
</dbReference>
<dbReference type="SUPFAM" id="SSF47384">
    <property type="entry name" value="Homodimeric domain of signal transducing histidine kinase"/>
    <property type="match status" value="1"/>
</dbReference>
<keyword evidence="4" id="KW-1003">Cell membrane</keyword>
<evidence type="ECO:0000256" key="14">
    <source>
        <dbReference type="ARBA" id="ARBA00023026"/>
    </source>
</evidence>
<dbReference type="OrthoDB" id="8552871at2"/>
<dbReference type="CDD" id="cd17546">
    <property type="entry name" value="REC_hyHK_CKI1_RcsC-like"/>
    <property type="match status" value="2"/>
</dbReference>
<organism evidence="23 24">
    <name type="scientific">Candidatus Symbiobacter mobilis CR</name>
    <dbReference type="NCBI Taxonomy" id="946483"/>
    <lineage>
        <taxon>Bacteria</taxon>
        <taxon>Pseudomonadati</taxon>
        <taxon>Pseudomonadota</taxon>
        <taxon>Betaproteobacteria</taxon>
        <taxon>Burkholderiales</taxon>
        <taxon>Comamonadaceae</taxon>
    </lineage>
</organism>
<dbReference type="Proteomes" id="UP000017184">
    <property type="component" value="Chromosome"/>
</dbReference>
<dbReference type="PROSITE" id="PS50109">
    <property type="entry name" value="HIS_KIN"/>
    <property type="match status" value="1"/>
</dbReference>
<keyword evidence="11" id="KW-0067">ATP-binding</keyword>
<dbReference type="FunFam" id="1.10.287.130:FF:000003">
    <property type="entry name" value="Histidine kinase"/>
    <property type="match status" value="1"/>
</dbReference>
<dbReference type="Pfam" id="PF00072">
    <property type="entry name" value="Response_reg"/>
    <property type="match status" value="2"/>
</dbReference>
<dbReference type="CDD" id="cd00130">
    <property type="entry name" value="PAS"/>
    <property type="match status" value="6"/>
</dbReference>
<dbReference type="InterPro" id="IPR001789">
    <property type="entry name" value="Sig_transdc_resp-reg_receiver"/>
</dbReference>
<feature type="domain" description="PAS" evidence="21">
    <location>
        <begin position="21"/>
        <end position="56"/>
    </location>
</feature>
<dbReference type="PATRIC" id="fig|946483.4.peg.1766"/>
<dbReference type="KEGG" id="cbx:Cenrod_1747"/>
<dbReference type="GO" id="GO:0005886">
    <property type="term" value="C:plasma membrane"/>
    <property type="evidence" value="ECO:0007669"/>
    <property type="project" value="UniProtKB-SubCell"/>
</dbReference>
<dbReference type="SMART" id="SM00387">
    <property type="entry name" value="HATPase_c"/>
    <property type="match status" value="1"/>
</dbReference>
<dbReference type="InterPro" id="IPR036641">
    <property type="entry name" value="HPT_dom_sf"/>
</dbReference>
<dbReference type="FunFam" id="3.30.565.10:FF:000010">
    <property type="entry name" value="Sensor histidine kinase RcsC"/>
    <property type="match status" value="1"/>
</dbReference>
<dbReference type="eggNOG" id="COG2202">
    <property type="taxonomic scope" value="Bacteria"/>
</dbReference>
<keyword evidence="13" id="KW-0902">Two-component regulatory system</keyword>
<dbReference type="Pfam" id="PF02518">
    <property type="entry name" value="HATPase_c"/>
    <property type="match status" value="1"/>
</dbReference>
<keyword evidence="24" id="KW-1185">Reference proteome</keyword>
<evidence type="ECO:0000256" key="13">
    <source>
        <dbReference type="ARBA" id="ARBA00023012"/>
    </source>
</evidence>
<comment type="catalytic activity">
    <reaction evidence="1">
        <text>ATP + protein L-histidine = ADP + protein N-phospho-L-histidine.</text>
        <dbReference type="EC" id="2.7.13.3"/>
    </reaction>
</comment>
<dbReference type="NCBIfam" id="TIGR00229">
    <property type="entry name" value="sensory_box"/>
    <property type="match status" value="6"/>
</dbReference>
<dbReference type="PANTHER" id="PTHR45339:SF1">
    <property type="entry name" value="HYBRID SIGNAL TRANSDUCTION HISTIDINE KINASE J"/>
    <property type="match status" value="1"/>
</dbReference>
<sequence>MNNYMHPICNSPIVGYAYHRIILDDAGHPCDYEFLEVNATFEKLTGLNKDDLIGHTVRQAIPGIDHARFDWIGFYGNIALHGGEKEVEQFSEHLGRWYRVHVYSTEKLFFCTMFIDITEHKRQTEELEGFYAVNLDLLCIADFEGNFLKTNEAWSRLLGYSTEELCKKKFLEFVHPDDIPSTLDAMAALAKNQDIRNFTNRYQRKDGSYRYIEWHTHPHGNRVYAAAHDVTERKRAEETLKESEANYHAFFDAMEDMVVVATPEGRVLYANDSMIKKLGYSVEELDALGILNLHPAANRQEAEEIFAAMFRGERATCPLPVQRKDGTLVPVETRVSFGKWNSQGCIFGVIKDLSKEQEALQKFDKLFDLHPSMMALTLLPYRRYMEVNRAFLTNLGITREQIIGKTAMELEIMADPDAMRQSREILQRDGRIRNMELQFHTANGTLRDGLLSGEIIDVQGKKYLLSVMLDITEQKQTQKKLQAERDQLLSLFHSIDESISIVDPTNHELLYVNQHLSALLPEGCIGKKCYTAIHGRDTPCHFCTNDIIFQNKNQPYRWEFYNRHLDRHYVLIDRVIQWLDGRDVRFELAIDITDRKKAEEALQREKELFTAGPVFTIEWSPSEHWPVRAVSSNVEQILGYSPTEMMSPEFRYSKLIHPEDIDRVVKEVLHNIANHLDTYEQSYRIHTKGGEYRWFYDFTMLTYDEHGSLTGIRGYLYDQTVQKTAELQLAAERTRLAGIIEGTHVGTWEWNVQTGETIFNDRWARIIGHTLEDISPISIKTWEKCAHPDDLQTSGALLAKHFAGEIDYYEFESRMLHKNGEWVWVLDRGRVATWTADGKPLLMLGTHQDITERKKAEAMIVAQSTLQQTLMDISNAFINVPLERTEAILHESLERLGRFTHVDRAYVFFYDFHKQTCRNTHEWCREGVAPQIEQLQDVPLEVIPEWVMHHRNGKVMCIPDVAALPPENGLRRLLESQGIQSVMALPMMVGSECIGFVGFDAVRERHHFSGKEQTLLQLFALMLVNLFQRNKVHDELVQAVQCAQDASKSKSEFLANMSHEIRTPLNGIIGFTDLLRKTQLTPLQQQYIDNANVSGHTLLGIINDILDFSKIEAGMMSLEIINTDMIELLDHSVDLVKYSANKKNLEVLLDIDPAMPRFAMVDPIRIQQILANLLGNAVKFTEEGEVELQVLYTQLEGTQGRFRFAVRDTGIGITETQKDKLFKAFSQADSSTTRKFGGTGLGLIISDMIAKKMGSKIYIDSTPGQGATFFLDLVTDAEHGAKRDASTIQHIQRCLVIDDNAHNRQILERMLEQWGIAVESCDNGLTALQWLETSQPFDAILCDYHMPYIDGLEVIQMIRQKLRLTPRILPIILLHSSSDNAELHKKCDELGVRFRMTKPVKSQNLFDFLCNLSTKMEGDAATIPGETNTTERRKQPQTDMPRYSILIAEDVAMNMIVIKGLIQMTYPSITILEANNGIATVEQYTKERPDLILMDVQMPEMDGLDATKIIRDLETHTGKHVPIVALTAGAFKEEQARCLAAGMDAFLTKPIDLEKLTEVLHQFLAEPRNPSAVVHFHRERLVERCGAAMATTVIQYMGTDIPAQLTAIGAALTAMDIAKICTQTHSLKGACLNGELPVLALMAADMEAIAKGNGNLALLQQRFDALMEEWALVQQELKQQ</sequence>
<dbReference type="Gene3D" id="1.20.120.160">
    <property type="entry name" value="HPT domain"/>
    <property type="match status" value="1"/>
</dbReference>
<evidence type="ECO:0000313" key="23">
    <source>
        <dbReference type="EMBL" id="AGX87831.1"/>
    </source>
</evidence>
<feature type="modified residue" description="4-aspartylphosphate" evidence="18">
    <location>
        <position position="1495"/>
    </location>
</feature>
<comment type="function">
    <text evidence="16">Member of the two-component regulatory system BvgS/BvgA. Phosphorylates BvgA via a four-step phosphorelay in response to environmental signals.</text>
</comment>
<evidence type="ECO:0000256" key="18">
    <source>
        <dbReference type="PROSITE-ProRule" id="PRU00169"/>
    </source>
</evidence>
<keyword evidence="9" id="KW-0547">Nucleotide-binding</keyword>
<evidence type="ECO:0000256" key="2">
    <source>
        <dbReference type="ARBA" id="ARBA00004651"/>
    </source>
</evidence>
<dbReference type="InterPro" id="IPR003018">
    <property type="entry name" value="GAF"/>
</dbReference>
<dbReference type="Pfam" id="PF01627">
    <property type="entry name" value="Hpt"/>
    <property type="match status" value="1"/>
</dbReference>
<feature type="domain" description="Histidine kinase" evidence="19">
    <location>
        <begin position="1056"/>
        <end position="1277"/>
    </location>
</feature>
<evidence type="ECO:0000256" key="5">
    <source>
        <dbReference type="ARBA" id="ARBA00022553"/>
    </source>
</evidence>
<evidence type="ECO:0000256" key="15">
    <source>
        <dbReference type="ARBA" id="ARBA00023136"/>
    </source>
</evidence>
<feature type="domain" description="PAS" evidence="21">
    <location>
        <begin position="140"/>
        <end position="193"/>
    </location>
</feature>
<dbReference type="InterPro" id="IPR001610">
    <property type="entry name" value="PAC"/>
</dbReference>
<feature type="modified residue" description="4-aspartylphosphate" evidence="18">
    <location>
        <position position="1343"/>
    </location>
</feature>
<feature type="domain" description="PAS" evidence="21">
    <location>
        <begin position="243"/>
        <end position="285"/>
    </location>
</feature>
<keyword evidence="10 23" id="KW-0418">Kinase</keyword>
<evidence type="ECO:0000256" key="10">
    <source>
        <dbReference type="ARBA" id="ARBA00022777"/>
    </source>
</evidence>
<dbReference type="SMART" id="SM00065">
    <property type="entry name" value="GAF"/>
    <property type="match status" value="1"/>
</dbReference>
<evidence type="ECO:0000256" key="11">
    <source>
        <dbReference type="ARBA" id="ARBA00022840"/>
    </source>
</evidence>
<evidence type="ECO:0000256" key="9">
    <source>
        <dbReference type="ARBA" id="ARBA00022741"/>
    </source>
</evidence>
<dbReference type="eggNOG" id="COG2203">
    <property type="taxonomic scope" value="Bacteria"/>
</dbReference>
<dbReference type="EC" id="2.7.13.3" evidence="3"/>
<proteinExistence type="predicted"/>
<dbReference type="SUPFAM" id="SSF55781">
    <property type="entry name" value="GAF domain-like"/>
    <property type="match status" value="1"/>
</dbReference>
<dbReference type="InterPro" id="IPR035965">
    <property type="entry name" value="PAS-like_dom_sf"/>
</dbReference>
<dbReference type="SUPFAM" id="SSF52172">
    <property type="entry name" value="CheY-like"/>
    <property type="match status" value="2"/>
</dbReference>
<dbReference type="PRINTS" id="PR00344">
    <property type="entry name" value="BCTRLSENSOR"/>
</dbReference>
<dbReference type="GO" id="GO:0005524">
    <property type="term" value="F:ATP binding"/>
    <property type="evidence" value="ECO:0007669"/>
    <property type="project" value="UniProtKB-KW"/>
</dbReference>
<dbReference type="SMART" id="SM00448">
    <property type="entry name" value="REC"/>
    <property type="match status" value="2"/>
</dbReference>
<dbReference type="InterPro" id="IPR008207">
    <property type="entry name" value="Sig_transdc_His_kin_Hpt_dom"/>
</dbReference>
<feature type="domain" description="PAC" evidence="22">
    <location>
        <begin position="679"/>
        <end position="731"/>
    </location>
</feature>
<evidence type="ECO:0000256" key="12">
    <source>
        <dbReference type="ARBA" id="ARBA00022989"/>
    </source>
</evidence>
<evidence type="ECO:0000259" key="22">
    <source>
        <dbReference type="PROSITE" id="PS50113"/>
    </source>
</evidence>
<dbReference type="InterPro" id="IPR003594">
    <property type="entry name" value="HATPase_dom"/>
</dbReference>
<name>U5N8I0_9BURK</name>
<dbReference type="InterPro" id="IPR011006">
    <property type="entry name" value="CheY-like_superfamily"/>
</dbReference>
<dbReference type="SMART" id="SM00091">
    <property type="entry name" value="PAS"/>
    <property type="match status" value="7"/>
</dbReference>